<keyword evidence="2" id="KW-1185">Reference proteome</keyword>
<dbReference type="Proteomes" id="UP001175211">
    <property type="component" value="Unassembled WGS sequence"/>
</dbReference>
<proteinExistence type="predicted"/>
<dbReference type="GeneID" id="85357692"/>
<gene>
    <name evidence="1" type="ORF">EV420DRAFT_1567866</name>
</gene>
<reference evidence="1" key="1">
    <citation type="submission" date="2023-06" db="EMBL/GenBank/DDBJ databases">
        <authorList>
            <consortium name="Lawrence Berkeley National Laboratory"/>
            <person name="Ahrendt S."/>
            <person name="Sahu N."/>
            <person name="Indic B."/>
            <person name="Wong-Bajracharya J."/>
            <person name="Merenyi Z."/>
            <person name="Ke H.-M."/>
            <person name="Monk M."/>
            <person name="Kocsube S."/>
            <person name="Drula E."/>
            <person name="Lipzen A."/>
            <person name="Balint B."/>
            <person name="Henrissat B."/>
            <person name="Andreopoulos B."/>
            <person name="Martin F.M."/>
            <person name="Harder C.B."/>
            <person name="Rigling D."/>
            <person name="Ford K.L."/>
            <person name="Foster G.D."/>
            <person name="Pangilinan J."/>
            <person name="Papanicolaou A."/>
            <person name="Barry K."/>
            <person name="LaButti K."/>
            <person name="Viragh M."/>
            <person name="Koriabine M."/>
            <person name="Yan M."/>
            <person name="Riley R."/>
            <person name="Champramary S."/>
            <person name="Plett K.L."/>
            <person name="Tsai I.J."/>
            <person name="Slot J."/>
            <person name="Sipos G."/>
            <person name="Plett J."/>
            <person name="Nagy L.G."/>
            <person name="Grigoriev I.V."/>
        </authorList>
    </citation>
    <scope>NUCLEOTIDE SEQUENCE</scope>
    <source>
        <strain evidence="1">CCBAS 213</strain>
    </source>
</reference>
<name>A0AA39MV68_ARMTA</name>
<protein>
    <recommendedName>
        <fullName evidence="3">F-box domain-containing protein</fullName>
    </recommendedName>
</protein>
<evidence type="ECO:0008006" key="3">
    <source>
        <dbReference type="Google" id="ProtNLM"/>
    </source>
</evidence>
<dbReference type="RefSeq" id="XP_060326257.1">
    <property type="nucleotide sequence ID" value="XM_060474144.1"/>
</dbReference>
<evidence type="ECO:0000313" key="1">
    <source>
        <dbReference type="EMBL" id="KAK0447842.1"/>
    </source>
</evidence>
<sequence length="192" mass="21809">MISNPVALGEILARHDWIPTFTHPPDVASLLRTNDAPSLLQSARLNASLESLKTPLSELQSDLDQLRSVVASVESRMSRLLSFKHDYETVLSPIRRISSEITMEILRRAWKYNGSGLPMTLGRRLYGFNVFAIRGGPWHLGQVCSSWRNVIETLCPELWANITIIAKTWAMRSQSDQYNHPRWSPSDPIWAI</sequence>
<comment type="caution">
    <text evidence="1">The sequence shown here is derived from an EMBL/GenBank/DDBJ whole genome shotgun (WGS) entry which is preliminary data.</text>
</comment>
<organism evidence="1 2">
    <name type="scientific">Armillaria tabescens</name>
    <name type="common">Ringless honey mushroom</name>
    <name type="synonym">Agaricus tabescens</name>
    <dbReference type="NCBI Taxonomy" id="1929756"/>
    <lineage>
        <taxon>Eukaryota</taxon>
        <taxon>Fungi</taxon>
        <taxon>Dikarya</taxon>
        <taxon>Basidiomycota</taxon>
        <taxon>Agaricomycotina</taxon>
        <taxon>Agaricomycetes</taxon>
        <taxon>Agaricomycetidae</taxon>
        <taxon>Agaricales</taxon>
        <taxon>Marasmiineae</taxon>
        <taxon>Physalacriaceae</taxon>
        <taxon>Desarmillaria</taxon>
    </lineage>
</organism>
<dbReference type="EMBL" id="JAUEPS010000043">
    <property type="protein sequence ID" value="KAK0447842.1"/>
    <property type="molecule type" value="Genomic_DNA"/>
</dbReference>
<evidence type="ECO:0000313" key="2">
    <source>
        <dbReference type="Proteomes" id="UP001175211"/>
    </source>
</evidence>
<accession>A0AA39MV68</accession>
<dbReference type="AlphaFoldDB" id="A0AA39MV68"/>